<dbReference type="OrthoDB" id="9988317at2759"/>
<dbReference type="AlphaFoldDB" id="A0A814TFY0"/>
<dbReference type="EMBL" id="CAJNOJ010000159">
    <property type="protein sequence ID" value="CAF1219242.1"/>
    <property type="molecule type" value="Genomic_DNA"/>
</dbReference>
<name>A0A814TFY0_ADIRI</name>
<protein>
    <submittedName>
        <fullName evidence="1">Uncharacterized protein</fullName>
    </submittedName>
</protein>
<dbReference type="Proteomes" id="UP000663828">
    <property type="component" value="Unassembled WGS sequence"/>
</dbReference>
<evidence type="ECO:0000313" key="1">
    <source>
        <dbReference type="EMBL" id="CAF1157679.1"/>
    </source>
</evidence>
<evidence type="ECO:0000313" key="2">
    <source>
        <dbReference type="EMBL" id="CAF1219242.1"/>
    </source>
</evidence>
<organism evidence="1 3">
    <name type="scientific">Adineta ricciae</name>
    <name type="common">Rotifer</name>
    <dbReference type="NCBI Taxonomy" id="249248"/>
    <lineage>
        <taxon>Eukaryota</taxon>
        <taxon>Metazoa</taxon>
        <taxon>Spiralia</taxon>
        <taxon>Gnathifera</taxon>
        <taxon>Rotifera</taxon>
        <taxon>Eurotatoria</taxon>
        <taxon>Bdelloidea</taxon>
        <taxon>Adinetida</taxon>
        <taxon>Adinetidae</taxon>
        <taxon>Adineta</taxon>
    </lineage>
</organism>
<accession>A0A814TFY0</accession>
<evidence type="ECO:0000313" key="3">
    <source>
        <dbReference type="Proteomes" id="UP000663828"/>
    </source>
</evidence>
<reference evidence="1" key="1">
    <citation type="submission" date="2021-02" db="EMBL/GenBank/DDBJ databases">
        <authorList>
            <person name="Nowell W R."/>
        </authorList>
    </citation>
    <scope>NUCLEOTIDE SEQUENCE</scope>
</reference>
<gene>
    <name evidence="2" type="ORF">EDS130_LOCUS26324</name>
    <name evidence="1" type="ORF">XAT740_LOCUS21306</name>
</gene>
<dbReference type="Proteomes" id="UP000663852">
    <property type="component" value="Unassembled WGS sequence"/>
</dbReference>
<dbReference type="EMBL" id="CAJNOR010001524">
    <property type="protein sequence ID" value="CAF1157679.1"/>
    <property type="molecule type" value="Genomic_DNA"/>
</dbReference>
<sequence>MILFITLATFCPNQAESRAVHNIYKNGQPSHIAYLRLGDDDELASDDNSGENQDVYTHTKRKSELLSSLYGLPYALARKRQAN</sequence>
<keyword evidence="3" id="KW-1185">Reference proteome</keyword>
<proteinExistence type="predicted"/>
<comment type="caution">
    <text evidence="1">The sequence shown here is derived from an EMBL/GenBank/DDBJ whole genome shotgun (WGS) entry which is preliminary data.</text>
</comment>